<dbReference type="Gene3D" id="1.10.10.60">
    <property type="entry name" value="Homeodomain-like"/>
    <property type="match status" value="1"/>
</dbReference>
<proteinExistence type="predicted"/>
<organism evidence="2 3">
    <name type="scientific">Taibaiella soli</name>
    <dbReference type="NCBI Taxonomy" id="1649169"/>
    <lineage>
        <taxon>Bacteria</taxon>
        <taxon>Pseudomonadati</taxon>
        <taxon>Bacteroidota</taxon>
        <taxon>Chitinophagia</taxon>
        <taxon>Chitinophagales</taxon>
        <taxon>Chitinophagaceae</taxon>
        <taxon>Taibaiella</taxon>
    </lineage>
</organism>
<dbReference type="SMART" id="SM00342">
    <property type="entry name" value="HTH_ARAC"/>
    <property type="match status" value="1"/>
</dbReference>
<dbReference type="AlphaFoldDB" id="A0A2W2BBL9"/>
<sequence length="251" mass="28714">MNNKLHYKFIDPDNSLTDFVAGFWCLQNTSEYAEEAIALPDGRIDLFLTKSVSGQLSIGILGLGTQPDKVEVEPNTLIFAIGFKLPATEYIFNFSIADLLDKGKQLPNDFWDFAADDLDDFDAFCGKASQKIHSLIPKDIDARKQKLFELIYASKGEITVKELSEKAFWSSRQMNRYFNQQFGLSLKAYCNILRFRASLEHIAKGEFFPELDFADQNHFIKQVKKFSGVVPTELFNHKNDRFILLSTLKQK</sequence>
<dbReference type="InterPro" id="IPR018060">
    <property type="entry name" value="HTH_AraC"/>
</dbReference>
<dbReference type="Proteomes" id="UP000248745">
    <property type="component" value="Unassembled WGS sequence"/>
</dbReference>
<dbReference type="GO" id="GO:0003700">
    <property type="term" value="F:DNA-binding transcription factor activity"/>
    <property type="evidence" value="ECO:0007669"/>
    <property type="project" value="InterPro"/>
</dbReference>
<keyword evidence="3" id="KW-1185">Reference proteome</keyword>
<protein>
    <submittedName>
        <fullName evidence="2">AraC family transcriptional regulator</fullName>
    </submittedName>
</protein>
<dbReference type="GO" id="GO:0043565">
    <property type="term" value="F:sequence-specific DNA binding"/>
    <property type="evidence" value="ECO:0007669"/>
    <property type="project" value="InterPro"/>
</dbReference>
<dbReference type="OrthoDB" id="635259at2"/>
<comment type="caution">
    <text evidence="2">The sequence shown here is derived from an EMBL/GenBank/DDBJ whole genome shotgun (WGS) entry which is preliminary data.</text>
</comment>
<feature type="domain" description="HTH araC/xylS-type" evidence="1">
    <location>
        <begin position="130"/>
        <end position="237"/>
    </location>
</feature>
<accession>A0A2W2BBL9</accession>
<gene>
    <name evidence="2" type="ORF">DN068_20315</name>
</gene>
<dbReference type="PROSITE" id="PS01124">
    <property type="entry name" value="HTH_ARAC_FAMILY_2"/>
    <property type="match status" value="1"/>
</dbReference>
<dbReference type="EMBL" id="QKTW01000027">
    <property type="protein sequence ID" value="PZF71046.1"/>
    <property type="molecule type" value="Genomic_DNA"/>
</dbReference>
<dbReference type="InterPro" id="IPR046532">
    <property type="entry name" value="DUF6597"/>
</dbReference>
<evidence type="ECO:0000313" key="2">
    <source>
        <dbReference type="EMBL" id="PZF71046.1"/>
    </source>
</evidence>
<reference evidence="2 3" key="1">
    <citation type="submission" date="2018-06" db="EMBL/GenBank/DDBJ databases">
        <title>Mucibacter soli gen. nov., sp. nov., a new member of the family Chitinophagaceae producing mucin.</title>
        <authorList>
            <person name="Kim M.-K."/>
            <person name="Park S."/>
            <person name="Kim T.-S."/>
            <person name="Joung Y."/>
            <person name="Han J.-H."/>
            <person name="Kim S.B."/>
        </authorList>
    </citation>
    <scope>NUCLEOTIDE SEQUENCE [LARGE SCALE GENOMIC DNA]</scope>
    <source>
        <strain evidence="2 3">R1-15</strain>
    </source>
</reference>
<evidence type="ECO:0000313" key="3">
    <source>
        <dbReference type="Proteomes" id="UP000248745"/>
    </source>
</evidence>
<name>A0A2W2BBL9_9BACT</name>
<dbReference type="Pfam" id="PF20240">
    <property type="entry name" value="DUF6597"/>
    <property type="match status" value="1"/>
</dbReference>
<evidence type="ECO:0000259" key="1">
    <source>
        <dbReference type="PROSITE" id="PS01124"/>
    </source>
</evidence>